<accession>A0A095ZBC5</accession>
<evidence type="ECO:0000313" key="2">
    <source>
        <dbReference type="Proteomes" id="UP000029629"/>
    </source>
</evidence>
<name>A0A095ZBC5_9BURK</name>
<dbReference type="OrthoDB" id="9775333at2"/>
<dbReference type="PANTHER" id="PTHR35566">
    <property type="entry name" value="BLR3599 PROTEIN"/>
    <property type="match status" value="1"/>
</dbReference>
<dbReference type="Proteomes" id="UP000029629">
    <property type="component" value="Unassembled WGS sequence"/>
</dbReference>
<dbReference type="Pfam" id="PF05936">
    <property type="entry name" value="T6SS_VasE"/>
    <property type="match status" value="1"/>
</dbReference>
<proteinExistence type="predicted"/>
<keyword evidence="2" id="KW-1185">Reference proteome</keyword>
<evidence type="ECO:0008006" key="3">
    <source>
        <dbReference type="Google" id="ProtNLM"/>
    </source>
</evidence>
<comment type="caution">
    <text evidence="1">The sequence shown here is derived from an EMBL/GenBank/DDBJ whole genome shotgun (WGS) entry which is preliminary data.</text>
</comment>
<gene>
    <name evidence="1" type="ORF">HMPREF2130_02645</name>
</gene>
<sequence length="448" mass="50781">MNSFDKVIWSEGMFLRPQHFQQQERYLERQLVARSQQADHYFWGFSELQLDTEGFAQGRVGLTRAKGIFKDGTSFVVDESTPSVSLAIPQAVSNELVGVAIPTRQASRQQVAFEEGEDLLARYAVTEQEIVDTTDTTLGAVNLQLGRLQIRLLLASQVDANYEFLPIARIKGRDSKNALVIDTAYIPPTLNFIEVKNNLLSFLVTAVDLLNEQVKRLSRRLSSSAIQNGSSSLTQMMMLSVINRYHAYFHHLLSSNYHHPEGFFCYLQMLLNEMAVFLSEQRAMEQFAHYDHDDLQASFAPLMGQLNAALNIVLDDPYEVIEFVDKGHGLRVAQLTDLNLIKQAEFILGVKADMPMDSLRKHFPAQAKFGPVERIRDLVHLQLPGVNVQSVEQIPPQLPYHSGYVYFAFQQSGDLWQQFARSGVLALHLAGEFPGLEMEFWAVRNKNR</sequence>
<reference evidence="1 2" key="1">
    <citation type="submission" date="2014-07" db="EMBL/GenBank/DDBJ databases">
        <authorList>
            <person name="McCorrison J."/>
            <person name="Sanka R."/>
            <person name="Torralba M."/>
            <person name="Gillis M."/>
            <person name="Haft D.H."/>
            <person name="Methe B."/>
            <person name="Sutton G."/>
            <person name="Nelson K.E."/>
        </authorList>
    </citation>
    <scope>NUCLEOTIDE SEQUENCE [LARGE SCALE GENOMIC DNA]</scope>
    <source>
        <strain evidence="1 2">DNF00040</strain>
    </source>
</reference>
<dbReference type="eggNOG" id="COG3522">
    <property type="taxonomic scope" value="Bacteria"/>
</dbReference>
<dbReference type="NCBIfam" id="TIGR03353">
    <property type="entry name" value="VI_chp_4"/>
    <property type="match status" value="1"/>
</dbReference>
<dbReference type="AlphaFoldDB" id="A0A095ZBC5"/>
<dbReference type="RefSeq" id="WP_036557821.1">
    <property type="nucleotide sequence ID" value="NZ_JRNI01000011.1"/>
</dbReference>
<dbReference type="InterPro" id="IPR010263">
    <property type="entry name" value="T6SS_TssK"/>
</dbReference>
<organism evidence="1 2">
    <name type="scientific">Oligella urethralis DNF00040</name>
    <dbReference type="NCBI Taxonomy" id="1401065"/>
    <lineage>
        <taxon>Bacteria</taxon>
        <taxon>Pseudomonadati</taxon>
        <taxon>Pseudomonadota</taxon>
        <taxon>Betaproteobacteria</taxon>
        <taxon>Burkholderiales</taxon>
        <taxon>Alcaligenaceae</taxon>
        <taxon>Oligella</taxon>
    </lineage>
</organism>
<protein>
    <recommendedName>
        <fullName evidence="3">Type VI secretion protein</fullName>
    </recommendedName>
</protein>
<dbReference type="PANTHER" id="PTHR35566:SF1">
    <property type="entry name" value="TYPE VI SECRETION SYSTEM BASEPLATE COMPONENT TSSK1"/>
    <property type="match status" value="1"/>
</dbReference>
<dbReference type="EMBL" id="JRNI01000011">
    <property type="protein sequence ID" value="KGF31656.1"/>
    <property type="molecule type" value="Genomic_DNA"/>
</dbReference>
<evidence type="ECO:0000313" key="1">
    <source>
        <dbReference type="EMBL" id="KGF31656.1"/>
    </source>
</evidence>